<evidence type="ECO:0000313" key="8">
    <source>
        <dbReference type="EMBL" id="KAF6212853.1"/>
    </source>
</evidence>
<dbReference type="InterPro" id="IPR013520">
    <property type="entry name" value="Ribonucl_H"/>
</dbReference>
<keyword evidence="9" id="KW-1185">Reference proteome</keyword>
<organism evidence="8 9">
    <name type="scientific">Apolygus lucorum</name>
    <name type="common">Small green plant bug</name>
    <name type="synonym">Lygocoris lucorum</name>
    <dbReference type="NCBI Taxonomy" id="248454"/>
    <lineage>
        <taxon>Eukaryota</taxon>
        <taxon>Metazoa</taxon>
        <taxon>Ecdysozoa</taxon>
        <taxon>Arthropoda</taxon>
        <taxon>Hexapoda</taxon>
        <taxon>Insecta</taxon>
        <taxon>Pterygota</taxon>
        <taxon>Neoptera</taxon>
        <taxon>Paraneoptera</taxon>
        <taxon>Hemiptera</taxon>
        <taxon>Heteroptera</taxon>
        <taxon>Panheteroptera</taxon>
        <taxon>Cimicomorpha</taxon>
        <taxon>Miridae</taxon>
        <taxon>Mirini</taxon>
        <taxon>Apolygus</taxon>
    </lineage>
</organism>
<keyword evidence="2" id="KW-0540">Nuclease</keyword>
<dbReference type="GO" id="GO:0008296">
    <property type="term" value="F:3'-5'-DNA exonuclease activity"/>
    <property type="evidence" value="ECO:0007669"/>
    <property type="project" value="TreeGrafter"/>
</dbReference>
<dbReference type="Gene3D" id="3.30.420.10">
    <property type="entry name" value="Ribonuclease H-like superfamily/Ribonuclease H"/>
    <property type="match status" value="1"/>
</dbReference>
<comment type="cofactor">
    <cofactor evidence="1">
        <name>Mg(2+)</name>
        <dbReference type="ChEBI" id="CHEBI:18420"/>
    </cofactor>
</comment>
<dbReference type="PANTHER" id="PTHR13058">
    <property type="entry name" value="THREE PRIME REPAIR EXONUCLEASE 1, 2"/>
    <property type="match status" value="1"/>
</dbReference>
<dbReference type="InterPro" id="IPR040393">
    <property type="entry name" value="TREX1/2"/>
</dbReference>
<dbReference type="GO" id="GO:0005737">
    <property type="term" value="C:cytoplasm"/>
    <property type="evidence" value="ECO:0007669"/>
    <property type="project" value="TreeGrafter"/>
</dbReference>
<evidence type="ECO:0000256" key="2">
    <source>
        <dbReference type="ARBA" id="ARBA00022722"/>
    </source>
</evidence>
<protein>
    <submittedName>
        <fullName evidence="8">Uncharacterized protein</fullName>
    </submittedName>
</protein>
<evidence type="ECO:0000256" key="7">
    <source>
        <dbReference type="ARBA" id="ARBA00025769"/>
    </source>
</evidence>
<dbReference type="EMBL" id="WIXP02000003">
    <property type="protein sequence ID" value="KAF6212853.1"/>
    <property type="molecule type" value="Genomic_DNA"/>
</dbReference>
<comment type="similarity">
    <text evidence="7">Belongs to the exonuclease superfamily. TREX family.</text>
</comment>
<dbReference type="SMART" id="SM00479">
    <property type="entry name" value="EXOIII"/>
    <property type="match status" value="1"/>
</dbReference>
<reference evidence="8" key="1">
    <citation type="journal article" date="2021" name="Mol. Ecol. Resour.">
        <title>Apolygus lucorum genome provides insights into omnivorousness and mesophyll feeding.</title>
        <authorList>
            <person name="Liu Y."/>
            <person name="Liu H."/>
            <person name="Wang H."/>
            <person name="Huang T."/>
            <person name="Liu B."/>
            <person name="Yang B."/>
            <person name="Yin L."/>
            <person name="Li B."/>
            <person name="Zhang Y."/>
            <person name="Zhang S."/>
            <person name="Jiang F."/>
            <person name="Zhang X."/>
            <person name="Ren Y."/>
            <person name="Wang B."/>
            <person name="Wang S."/>
            <person name="Lu Y."/>
            <person name="Wu K."/>
            <person name="Fan W."/>
            <person name="Wang G."/>
        </authorList>
    </citation>
    <scope>NUCLEOTIDE SEQUENCE</scope>
    <source>
        <strain evidence="8">12Hb</strain>
    </source>
</reference>
<dbReference type="CDD" id="cd06127">
    <property type="entry name" value="DEDDh"/>
    <property type="match status" value="1"/>
</dbReference>
<dbReference type="PANTHER" id="PTHR13058:SF22">
    <property type="entry name" value="EXODEOXYRIBONUCLEASE III"/>
    <property type="match status" value="1"/>
</dbReference>
<keyword evidence="5" id="KW-0269">Exonuclease</keyword>
<evidence type="ECO:0000256" key="1">
    <source>
        <dbReference type="ARBA" id="ARBA00001946"/>
    </source>
</evidence>
<evidence type="ECO:0000256" key="4">
    <source>
        <dbReference type="ARBA" id="ARBA00022801"/>
    </source>
</evidence>
<gene>
    <name evidence="8" type="ORF">GE061_010562</name>
</gene>
<dbReference type="OrthoDB" id="7692185at2759"/>
<accession>A0A6A4JJ19</accession>
<evidence type="ECO:0000313" key="9">
    <source>
        <dbReference type="Proteomes" id="UP000466442"/>
    </source>
</evidence>
<name>A0A6A4JJ19_APOLU</name>
<keyword evidence="3" id="KW-0479">Metal-binding</keyword>
<keyword evidence="4" id="KW-0378">Hydrolase</keyword>
<proteinExistence type="inferred from homology"/>
<dbReference type="InterPro" id="IPR036397">
    <property type="entry name" value="RNaseH_sf"/>
</dbReference>
<dbReference type="AlphaFoldDB" id="A0A6A4JJ19"/>
<dbReference type="GO" id="GO:0006308">
    <property type="term" value="P:DNA catabolic process"/>
    <property type="evidence" value="ECO:0007669"/>
    <property type="project" value="TreeGrafter"/>
</dbReference>
<dbReference type="Proteomes" id="UP000466442">
    <property type="component" value="Unassembled WGS sequence"/>
</dbReference>
<sequence>MGTFPVVYVDFEATGLYQKADIVEIGAVSESGSTFNLFLTTQEKFTTSAAQVTGMSLDSNNRLLKNGQPLDTVSREEGFERFYEYLVEASSGKNKIVLVTHGGINFDIPLLRANIQRLGQSMWERFDELVYSFDDTFVFAKRNKFRLRLKRLGLLNIAQTLLGVPIEGRQHGALSDALLTKRVAEAMKMNDENMSSRLLKWDSVRFPRDIL</sequence>
<dbReference type="GO" id="GO:0003676">
    <property type="term" value="F:nucleic acid binding"/>
    <property type="evidence" value="ECO:0007669"/>
    <property type="project" value="InterPro"/>
</dbReference>
<dbReference type="GO" id="GO:0046872">
    <property type="term" value="F:metal ion binding"/>
    <property type="evidence" value="ECO:0007669"/>
    <property type="project" value="UniProtKB-KW"/>
</dbReference>
<dbReference type="Pfam" id="PF00929">
    <property type="entry name" value="RNase_T"/>
    <property type="match status" value="1"/>
</dbReference>
<evidence type="ECO:0000256" key="5">
    <source>
        <dbReference type="ARBA" id="ARBA00022839"/>
    </source>
</evidence>
<evidence type="ECO:0000256" key="6">
    <source>
        <dbReference type="ARBA" id="ARBA00022842"/>
    </source>
</evidence>
<dbReference type="SUPFAM" id="SSF53098">
    <property type="entry name" value="Ribonuclease H-like"/>
    <property type="match status" value="1"/>
</dbReference>
<evidence type="ECO:0000256" key="3">
    <source>
        <dbReference type="ARBA" id="ARBA00022723"/>
    </source>
</evidence>
<keyword evidence="6" id="KW-0460">Magnesium</keyword>
<comment type="caution">
    <text evidence="8">The sequence shown here is derived from an EMBL/GenBank/DDBJ whole genome shotgun (WGS) entry which is preliminary data.</text>
</comment>
<dbReference type="InterPro" id="IPR012337">
    <property type="entry name" value="RNaseH-like_sf"/>
</dbReference>